<dbReference type="InterPro" id="IPR010131">
    <property type="entry name" value="MdtP/NodT-like"/>
</dbReference>
<feature type="signal peptide" evidence="2">
    <location>
        <begin position="1"/>
        <end position="23"/>
    </location>
</feature>
<protein>
    <submittedName>
        <fullName evidence="3">Secretion protein</fullName>
    </submittedName>
</protein>
<gene>
    <name evidence="3" type="ORF">A4S02_11580</name>
</gene>
<keyword evidence="2" id="KW-1134">Transmembrane beta strand</keyword>
<dbReference type="KEGG" id="aasc:A4S02_11580"/>
<accession>A0A1D8QY87</accession>
<dbReference type="GO" id="GO:0015562">
    <property type="term" value="F:efflux transmembrane transporter activity"/>
    <property type="evidence" value="ECO:0007669"/>
    <property type="project" value="InterPro"/>
</dbReference>
<organism evidence="3 4">
    <name type="scientific">Acetobacter ascendens</name>
    <dbReference type="NCBI Taxonomy" id="481146"/>
    <lineage>
        <taxon>Bacteria</taxon>
        <taxon>Pseudomonadati</taxon>
        <taxon>Pseudomonadota</taxon>
        <taxon>Alphaproteobacteria</taxon>
        <taxon>Acetobacterales</taxon>
        <taxon>Acetobacteraceae</taxon>
        <taxon>Acetobacter</taxon>
    </lineage>
</organism>
<name>A0A1D8QY87_9PROT</name>
<keyword evidence="2" id="KW-0564">Palmitate</keyword>
<dbReference type="PROSITE" id="PS51257">
    <property type="entry name" value="PROKAR_LIPOPROTEIN"/>
    <property type="match status" value="1"/>
</dbReference>
<dbReference type="Gene3D" id="2.20.200.10">
    <property type="entry name" value="Outer membrane efflux proteins (OEP)"/>
    <property type="match status" value="1"/>
</dbReference>
<sequence>MRQNMKGRRRLGLFLATSMLLSACTVGPNYQPDRMKVPAAFKETEEEEHPATPEEIERTNKEMTEWWSLFKDPILTRLVNDAITGNYDLQIAGQRILAERAIRDRSAAQWYPQMDANMGGGDVRYSINIDNWPLRPGNAANRPEASMLTYGVMASWELDMFGRIRRDVEAHEHQVEANIEGRRALLMGLLSELASDYMLLRVTQLQIKIATDNIRVAKDALDLTNKLYLEGVGNTLQIAQAQAEMDAQIAAREPLKTRVSQVTHAIAVLLGKMPGELEEELKIPRPLPIVPEFPATLPSIVIANRPDIRMAERQYAVATAQIGVAVANLYPHFVVPLTFNPNASAMYQAFQANAMSWQFLLMASMPLMHGGKMTSEVRAAQAAAEAARLTYRQTVLQGFKEVEDAMAAWHDDIEYAEQLHKAAEDSATASERARKLYGAGLVGFLEVLTTERTTLNAQNMEALAKLERLRDAVNLYTALGAGWKGVALTNTTLPVSLETQNFLARAFKQ</sequence>
<dbReference type="SUPFAM" id="SSF56954">
    <property type="entry name" value="Outer membrane efflux proteins (OEP)"/>
    <property type="match status" value="1"/>
</dbReference>
<reference evidence="4" key="1">
    <citation type="submission" date="2016-04" db="EMBL/GenBank/DDBJ databases">
        <authorList>
            <person name="Jeon C.O."/>
            <person name="Cho G.Y."/>
            <person name="Jeong H.I."/>
            <person name="Kim K.H."/>
        </authorList>
    </citation>
    <scope>NUCLEOTIDE SEQUENCE [LARGE SCALE GENOMIC DNA]</scope>
    <source>
        <strain evidence="4">LMG 1590</strain>
    </source>
</reference>
<keyword evidence="2" id="KW-0812">Transmembrane</keyword>
<dbReference type="Pfam" id="PF02321">
    <property type="entry name" value="OEP"/>
    <property type="match status" value="2"/>
</dbReference>
<keyword evidence="2" id="KW-0472">Membrane</keyword>
<dbReference type="NCBIfam" id="TIGR01845">
    <property type="entry name" value="outer_NodT"/>
    <property type="match status" value="1"/>
</dbReference>
<dbReference type="Proteomes" id="UP000175973">
    <property type="component" value="Chromosome"/>
</dbReference>
<feature type="chain" id="PRO_5009026877" evidence="2">
    <location>
        <begin position="24"/>
        <end position="509"/>
    </location>
</feature>
<dbReference type="PANTHER" id="PTHR30203:SF25">
    <property type="entry name" value="OUTER MEMBRANE PROTEIN-RELATED"/>
    <property type="match status" value="1"/>
</dbReference>
<comment type="similarity">
    <text evidence="1 2">Belongs to the outer membrane factor (OMF) (TC 1.B.17) family.</text>
</comment>
<comment type="subcellular location">
    <subcellularLocation>
        <location evidence="2">Cell membrane</location>
        <topology evidence="2">Lipid-anchor</topology>
    </subcellularLocation>
</comment>
<dbReference type="Gene3D" id="1.20.1600.10">
    <property type="entry name" value="Outer membrane efflux proteins (OEP)"/>
    <property type="match status" value="1"/>
</dbReference>
<proteinExistence type="inferred from homology"/>
<dbReference type="RefSeq" id="WP_019088862.1">
    <property type="nucleotide sequence ID" value="NZ_CP015164.1"/>
</dbReference>
<dbReference type="InterPro" id="IPR003423">
    <property type="entry name" value="OMP_efflux"/>
</dbReference>
<keyword evidence="2" id="KW-0732">Signal</keyword>
<evidence type="ECO:0000313" key="3">
    <source>
        <dbReference type="EMBL" id="AOW47308.1"/>
    </source>
</evidence>
<dbReference type="AlphaFoldDB" id="A0A1D8QY87"/>
<keyword evidence="4" id="KW-1185">Reference proteome</keyword>
<dbReference type="EMBL" id="CP015164">
    <property type="protein sequence ID" value="AOW47308.1"/>
    <property type="molecule type" value="Genomic_DNA"/>
</dbReference>
<evidence type="ECO:0000256" key="2">
    <source>
        <dbReference type="RuleBase" id="RU362097"/>
    </source>
</evidence>
<dbReference type="PANTHER" id="PTHR30203">
    <property type="entry name" value="OUTER MEMBRANE CATION EFFLUX PROTEIN"/>
    <property type="match status" value="1"/>
</dbReference>
<dbReference type="GO" id="GO:0005886">
    <property type="term" value="C:plasma membrane"/>
    <property type="evidence" value="ECO:0007669"/>
    <property type="project" value="UniProtKB-SubCell"/>
</dbReference>
<keyword evidence="2" id="KW-0449">Lipoprotein</keyword>
<evidence type="ECO:0000313" key="4">
    <source>
        <dbReference type="Proteomes" id="UP000175973"/>
    </source>
</evidence>
<evidence type="ECO:0000256" key="1">
    <source>
        <dbReference type="ARBA" id="ARBA00007613"/>
    </source>
</evidence>